<dbReference type="EMBL" id="CP036401">
    <property type="protein sequence ID" value="QBI01437.1"/>
    <property type="molecule type" value="Genomic_DNA"/>
</dbReference>
<keyword evidence="11" id="KW-1185">Reference proteome</keyword>
<dbReference type="InterPro" id="IPR045621">
    <property type="entry name" value="BPD_transp_1_N"/>
</dbReference>
<comment type="subcellular location">
    <subcellularLocation>
        <location evidence="1 7">Cell membrane</location>
        <topology evidence="1 7">Multi-pass membrane protein</topology>
    </subcellularLocation>
</comment>
<reference evidence="9" key="1">
    <citation type="journal article" date="2014" name="Int. J. Syst. Evol. Microbiol.">
        <title>Complete genome sequence of Corynebacterium casei LMG S-19264T (=DSM 44701T), isolated from a smear-ripened cheese.</title>
        <authorList>
            <consortium name="US DOE Joint Genome Institute (JGI-PGF)"/>
            <person name="Walter F."/>
            <person name="Albersmeier A."/>
            <person name="Kalinowski J."/>
            <person name="Ruckert C."/>
        </authorList>
    </citation>
    <scope>NUCLEOTIDE SEQUENCE</scope>
    <source>
        <strain evidence="9">KCTC 12343</strain>
    </source>
</reference>
<dbReference type="CDD" id="cd06261">
    <property type="entry name" value="TM_PBP2"/>
    <property type="match status" value="1"/>
</dbReference>
<dbReference type="AlphaFoldDB" id="A0A411WXL3"/>
<organism evidence="9 12">
    <name type="scientific">Pseudoduganella albidiflava</name>
    <dbReference type="NCBI Taxonomy" id="321983"/>
    <lineage>
        <taxon>Bacteria</taxon>
        <taxon>Pseudomonadati</taxon>
        <taxon>Pseudomonadota</taxon>
        <taxon>Betaproteobacteria</taxon>
        <taxon>Burkholderiales</taxon>
        <taxon>Oxalobacteraceae</taxon>
        <taxon>Telluria group</taxon>
        <taxon>Pseudoduganella</taxon>
    </lineage>
</organism>
<accession>A0A411WXL3</accession>
<dbReference type="Pfam" id="PF00528">
    <property type="entry name" value="BPD_transp_1"/>
    <property type="match status" value="1"/>
</dbReference>
<keyword evidence="6 7" id="KW-0472">Membrane</keyword>
<name>A0A411WXL3_9BURK</name>
<feature type="transmembrane region" description="Helical" evidence="7">
    <location>
        <begin position="137"/>
        <end position="170"/>
    </location>
</feature>
<evidence type="ECO:0000256" key="7">
    <source>
        <dbReference type="RuleBase" id="RU363032"/>
    </source>
</evidence>
<gene>
    <name evidence="10" type="ORF">EYF70_11690</name>
    <name evidence="9" type="ORF">GCM10007387_17310</name>
</gene>
<evidence type="ECO:0000259" key="8">
    <source>
        <dbReference type="PROSITE" id="PS50928"/>
    </source>
</evidence>
<keyword evidence="4 7" id="KW-0812">Transmembrane</keyword>
<keyword evidence="5 7" id="KW-1133">Transmembrane helix</keyword>
<evidence type="ECO:0000313" key="11">
    <source>
        <dbReference type="Proteomes" id="UP000292307"/>
    </source>
</evidence>
<feature type="transmembrane region" description="Helical" evidence="7">
    <location>
        <begin position="190"/>
        <end position="210"/>
    </location>
</feature>
<reference evidence="9" key="3">
    <citation type="submission" date="2022-12" db="EMBL/GenBank/DDBJ databases">
        <authorList>
            <person name="Sun Q."/>
            <person name="Kim S."/>
        </authorList>
    </citation>
    <scope>NUCLEOTIDE SEQUENCE</scope>
    <source>
        <strain evidence="9">KCTC 12343</strain>
    </source>
</reference>
<dbReference type="SUPFAM" id="SSF161098">
    <property type="entry name" value="MetI-like"/>
    <property type="match status" value="1"/>
</dbReference>
<dbReference type="RefSeq" id="WP_131145559.1">
    <property type="nucleotide sequence ID" value="NZ_BMWV01000003.1"/>
</dbReference>
<dbReference type="Gene3D" id="1.10.3720.10">
    <property type="entry name" value="MetI-like"/>
    <property type="match status" value="1"/>
</dbReference>
<evidence type="ECO:0000313" key="12">
    <source>
        <dbReference type="Proteomes" id="UP000628442"/>
    </source>
</evidence>
<evidence type="ECO:0000256" key="2">
    <source>
        <dbReference type="ARBA" id="ARBA00022448"/>
    </source>
</evidence>
<sequence length="328" mass="35964">MRAYIQRRLLQFVPVILGICILNFILIQAAPGDLAEVVAAESAQVEGAIVEDQVAQLRTSFGLDAPLHMQLLAYLGRLFTFDLGYSHRFGAPVAELIGDRVGATALLGLTSLALAVVIGVVLGVLCARWRNGRLDRAVSALMALCYSVPVFWLALMMVVLFGVTLQWFPIDGMREVGIEAQGRWSEARDVLWHLVLPATTLAVYSIAVYARFTRASMVDALQEDYIRTARSKGLSEPVVVFRHALRNAILPVLTLIAGHFGELLAGSIVIETVFSWPGLGKLTYDAVVNRDTNLLLSMLFLSSLLVMATSLLLDILYAALDPRIELRK</sequence>
<evidence type="ECO:0000256" key="6">
    <source>
        <dbReference type="ARBA" id="ARBA00023136"/>
    </source>
</evidence>
<feature type="domain" description="ABC transmembrane type-1" evidence="8">
    <location>
        <begin position="101"/>
        <end position="317"/>
    </location>
</feature>
<dbReference type="GO" id="GO:0005886">
    <property type="term" value="C:plasma membrane"/>
    <property type="evidence" value="ECO:0007669"/>
    <property type="project" value="UniProtKB-SubCell"/>
</dbReference>
<feature type="transmembrane region" description="Helical" evidence="7">
    <location>
        <begin position="12"/>
        <end position="30"/>
    </location>
</feature>
<keyword evidence="3" id="KW-1003">Cell membrane</keyword>
<feature type="transmembrane region" description="Helical" evidence="7">
    <location>
        <begin position="105"/>
        <end position="125"/>
    </location>
</feature>
<dbReference type="EMBL" id="BMWV01000003">
    <property type="protein sequence ID" value="GGY35687.1"/>
    <property type="molecule type" value="Genomic_DNA"/>
</dbReference>
<dbReference type="Proteomes" id="UP000628442">
    <property type="component" value="Unassembled WGS sequence"/>
</dbReference>
<evidence type="ECO:0000313" key="10">
    <source>
        <dbReference type="EMBL" id="QBI01437.1"/>
    </source>
</evidence>
<comment type="similarity">
    <text evidence="7">Belongs to the binding-protein-dependent transport system permease family.</text>
</comment>
<feature type="transmembrane region" description="Helical" evidence="7">
    <location>
        <begin position="294"/>
        <end position="320"/>
    </location>
</feature>
<reference evidence="10 11" key="2">
    <citation type="submission" date="2019-02" db="EMBL/GenBank/DDBJ databases">
        <title>Draft Genome Sequences of Six Type Strains of the Genus Massilia.</title>
        <authorList>
            <person name="Miess H."/>
            <person name="Frediansyhah A."/>
            <person name="Gross H."/>
        </authorList>
    </citation>
    <scope>NUCLEOTIDE SEQUENCE [LARGE SCALE GENOMIC DNA]</scope>
    <source>
        <strain evidence="10 11">DSM 17472</strain>
    </source>
</reference>
<dbReference type="PANTHER" id="PTHR43163:SF9">
    <property type="entry name" value="ABC TRANSPORTER PERMEASE PROTEIN"/>
    <property type="match status" value="1"/>
</dbReference>
<feature type="transmembrane region" description="Helical" evidence="7">
    <location>
        <begin position="252"/>
        <end position="274"/>
    </location>
</feature>
<dbReference type="GO" id="GO:0055085">
    <property type="term" value="P:transmembrane transport"/>
    <property type="evidence" value="ECO:0007669"/>
    <property type="project" value="InterPro"/>
</dbReference>
<dbReference type="Pfam" id="PF19300">
    <property type="entry name" value="BPD_transp_1_N"/>
    <property type="match status" value="1"/>
</dbReference>
<protein>
    <submittedName>
        <fullName evidence="9">ABC transporter permease</fullName>
    </submittedName>
</protein>
<evidence type="ECO:0000256" key="1">
    <source>
        <dbReference type="ARBA" id="ARBA00004651"/>
    </source>
</evidence>
<evidence type="ECO:0000256" key="5">
    <source>
        <dbReference type="ARBA" id="ARBA00022989"/>
    </source>
</evidence>
<dbReference type="InterPro" id="IPR000515">
    <property type="entry name" value="MetI-like"/>
</dbReference>
<dbReference type="PANTHER" id="PTHR43163">
    <property type="entry name" value="DIPEPTIDE TRANSPORT SYSTEM PERMEASE PROTEIN DPPB-RELATED"/>
    <property type="match status" value="1"/>
</dbReference>
<evidence type="ECO:0000313" key="9">
    <source>
        <dbReference type="EMBL" id="GGY35687.1"/>
    </source>
</evidence>
<dbReference type="InterPro" id="IPR035906">
    <property type="entry name" value="MetI-like_sf"/>
</dbReference>
<keyword evidence="2 7" id="KW-0813">Transport</keyword>
<evidence type="ECO:0000256" key="4">
    <source>
        <dbReference type="ARBA" id="ARBA00022692"/>
    </source>
</evidence>
<evidence type="ECO:0000256" key="3">
    <source>
        <dbReference type="ARBA" id="ARBA00022475"/>
    </source>
</evidence>
<dbReference type="PROSITE" id="PS50928">
    <property type="entry name" value="ABC_TM1"/>
    <property type="match status" value="1"/>
</dbReference>
<dbReference type="OrthoDB" id="9803623at2"/>
<dbReference type="Proteomes" id="UP000292307">
    <property type="component" value="Chromosome"/>
</dbReference>
<proteinExistence type="inferred from homology"/>